<sequence length="190" mass="20720">MPMAPPPDLSALSLAEIVQAMEAQKLPPVAQWNPTHCGDSEMRIARDGTWFHQGSPITRPAMVRLFSTILRREPDGRHVLVTPVEKLDIAVEDAPFVATTLKAEGEGRDARLVFQLNTGDLVAAGPDHPLRFVEGEDGPRPYLHVRDGLEALIARPVYYELAELALADDVAQPGLWSQGAFFPLTPATPA</sequence>
<name>A0A147I061_9SPHN</name>
<dbReference type="STRING" id="33051.SB4_10700"/>
<evidence type="ECO:0000313" key="3">
    <source>
        <dbReference type="EMBL" id="KTT70737.1"/>
    </source>
</evidence>
<dbReference type="PIRSF" id="PIRSF029557">
    <property type="entry name" value="UCP029557"/>
    <property type="match status" value="1"/>
</dbReference>
<dbReference type="InterPro" id="IPR048341">
    <property type="entry name" value="DUF1285_N"/>
</dbReference>
<dbReference type="InterPro" id="IPR010707">
    <property type="entry name" value="DUF1285"/>
</dbReference>
<organism evidence="3 4">
    <name type="scientific">Sphingomonas sanguinis</name>
    <dbReference type="NCBI Taxonomy" id="33051"/>
    <lineage>
        <taxon>Bacteria</taxon>
        <taxon>Pseudomonadati</taxon>
        <taxon>Pseudomonadota</taxon>
        <taxon>Alphaproteobacteria</taxon>
        <taxon>Sphingomonadales</taxon>
        <taxon>Sphingomonadaceae</taxon>
        <taxon>Sphingomonas</taxon>
    </lineage>
</organism>
<dbReference type="InterPro" id="IPR023361">
    <property type="entry name" value="DUF1285_beta_roll_sf"/>
</dbReference>
<protein>
    <submittedName>
        <fullName evidence="3">Proteophosphoglycan</fullName>
    </submittedName>
</protein>
<dbReference type="RefSeq" id="WP_058733065.1">
    <property type="nucleotide sequence ID" value="NZ_LDTD01000047.1"/>
</dbReference>
<evidence type="ECO:0000313" key="4">
    <source>
        <dbReference type="Proteomes" id="UP000072867"/>
    </source>
</evidence>
<proteinExistence type="predicted"/>
<dbReference type="InterPro" id="IPR048342">
    <property type="entry name" value="DUF1285_C"/>
</dbReference>
<evidence type="ECO:0000259" key="1">
    <source>
        <dbReference type="Pfam" id="PF06938"/>
    </source>
</evidence>
<dbReference type="AlphaFoldDB" id="A0A147I061"/>
<dbReference type="Gene3D" id="2.30.270.10">
    <property type="entry name" value="duf1285 protein"/>
    <property type="match status" value="1"/>
</dbReference>
<accession>A0A147I061</accession>
<feature type="domain" description="DUF1285" evidence="2">
    <location>
        <begin position="95"/>
        <end position="184"/>
    </location>
</feature>
<comment type="caution">
    <text evidence="3">The sequence shown here is derived from an EMBL/GenBank/DDBJ whole genome shotgun (WGS) entry which is preliminary data.</text>
</comment>
<feature type="domain" description="DUF1285" evidence="1">
    <location>
        <begin position="27"/>
        <end position="94"/>
    </location>
</feature>
<dbReference type="Pfam" id="PF21028">
    <property type="entry name" value="DUF1285_C"/>
    <property type="match status" value="1"/>
</dbReference>
<dbReference type="Proteomes" id="UP000072867">
    <property type="component" value="Unassembled WGS sequence"/>
</dbReference>
<dbReference type="EMBL" id="LDTD01000047">
    <property type="protein sequence ID" value="KTT70737.1"/>
    <property type="molecule type" value="Genomic_DNA"/>
</dbReference>
<dbReference type="PATRIC" id="fig|33051.3.peg.2487"/>
<evidence type="ECO:0000259" key="2">
    <source>
        <dbReference type="Pfam" id="PF21028"/>
    </source>
</evidence>
<reference evidence="3 4" key="1">
    <citation type="journal article" date="2016" name="Front. Microbiol.">
        <title>Genomic Resource of Rice Seed Associated Bacteria.</title>
        <authorList>
            <person name="Midha S."/>
            <person name="Bansal K."/>
            <person name="Sharma S."/>
            <person name="Kumar N."/>
            <person name="Patil P.P."/>
            <person name="Chaudhry V."/>
            <person name="Patil P.B."/>
        </authorList>
    </citation>
    <scope>NUCLEOTIDE SEQUENCE [LARGE SCALE GENOMIC DNA]</scope>
    <source>
        <strain evidence="3 4">NS319</strain>
    </source>
</reference>
<gene>
    <name evidence="3" type="ORF">NS319_07355</name>
</gene>
<dbReference type="Gene3D" id="3.10.540.10">
    <property type="entry name" value="duf1285 like domain"/>
    <property type="match status" value="1"/>
</dbReference>
<dbReference type="Pfam" id="PF06938">
    <property type="entry name" value="DUF1285_N"/>
    <property type="match status" value="1"/>
</dbReference>